<dbReference type="Proteomes" id="UP000546213">
    <property type="component" value="Unassembled WGS sequence"/>
</dbReference>
<dbReference type="CDD" id="cd00067">
    <property type="entry name" value="GAL4"/>
    <property type="match status" value="1"/>
</dbReference>
<feature type="compositionally biased region" description="Polar residues" evidence="3">
    <location>
        <begin position="76"/>
        <end position="96"/>
    </location>
</feature>
<dbReference type="PANTHER" id="PTHR37534">
    <property type="entry name" value="TRANSCRIPTIONAL ACTIVATOR PROTEIN UGA3"/>
    <property type="match status" value="1"/>
</dbReference>
<evidence type="ECO:0000259" key="4">
    <source>
        <dbReference type="PROSITE" id="PS50048"/>
    </source>
</evidence>
<evidence type="ECO:0000256" key="1">
    <source>
        <dbReference type="ARBA" id="ARBA00004123"/>
    </source>
</evidence>
<dbReference type="GO" id="GO:0005634">
    <property type="term" value="C:nucleus"/>
    <property type="evidence" value="ECO:0007669"/>
    <property type="project" value="UniProtKB-SubCell"/>
</dbReference>
<dbReference type="PROSITE" id="PS50048">
    <property type="entry name" value="ZN2_CY6_FUNGAL_2"/>
    <property type="match status" value="1"/>
</dbReference>
<protein>
    <submittedName>
        <fullName evidence="5">Fungal Zn binuclear cluster domain-containing protein</fullName>
    </submittedName>
</protein>
<dbReference type="Pfam" id="PF11951">
    <property type="entry name" value="Fungal_trans_2"/>
    <property type="match status" value="1"/>
</dbReference>
<feature type="domain" description="Zn(2)-C6 fungal-type" evidence="4">
    <location>
        <begin position="15"/>
        <end position="43"/>
    </location>
</feature>
<dbReference type="InterPro" id="IPR036864">
    <property type="entry name" value="Zn2-C6_fun-type_DNA-bd_sf"/>
</dbReference>
<dbReference type="AlphaFoldDB" id="A0A8H5NRN7"/>
<dbReference type="PROSITE" id="PS00463">
    <property type="entry name" value="ZN2_CY6_FUNGAL_1"/>
    <property type="match status" value="1"/>
</dbReference>
<evidence type="ECO:0000313" key="5">
    <source>
        <dbReference type="EMBL" id="KAF5573595.1"/>
    </source>
</evidence>
<keyword evidence="2" id="KW-0539">Nucleus</keyword>
<dbReference type="SMART" id="SM00066">
    <property type="entry name" value="GAL4"/>
    <property type="match status" value="1"/>
</dbReference>
<name>A0A8H5NRN7_9HYPO</name>
<accession>A0A8H5NRN7</accession>
<gene>
    <name evidence="5" type="ORF">FPCIR_13922</name>
</gene>
<keyword evidence="6" id="KW-1185">Reference proteome</keyword>
<organism evidence="5 6">
    <name type="scientific">Fusarium pseudocircinatum</name>
    <dbReference type="NCBI Taxonomy" id="56676"/>
    <lineage>
        <taxon>Eukaryota</taxon>
        <taxon>Fungi</taxon>
        <taxon>Dikarya</taxon>
        <taxon>Ascomycota</taxon>
        <taxon>Pezizomycotina</taxon>
        <taxon>Sordariomycetes</taxon>
        <taxon>Hypocreomycetidae</taxon>
        <taxon>Hypocreales</taxon>
        <taxon>Nectriaceae</taxon>
        <taxon>Fusarium</taxon>
        <taxon>Fusarium fujikuroi species complex</taxon>
    </lineage>
</organism>
<dbReference type="InterPro" id="IPR001138">
    <property type="entry name" value="Zn2Cys6_DnaBD"/>
</dbReference>
<evidence type="ECO:0000313" key="6">
    <source>
        <dbReference type="Proteomes" id="UP000546213"/>
    </source>
</evidence>
<dbReference type="SUPFAM" id="SSF57701">
    <property type="entry name" value="Zn2/Cys6 DNA-binding domain"/>
    <property type="match status" value="1"/>
</dbReference>
<dbReference type="OrthoDB" id="3477330at2759"/>
<dbReference type="GO" id="GO:0000981">
    <property type="term" value="F:DNA-binding transcription factor activity, RNA polymerase II-specific"/>
    <property type="evidence" value="ECO:0007669"/>
    <property type="project" value="InterPro"/>
</dbReference>
<comment type="subcellular location">
    <subcellularLocation>
        <location evidence="1">Nucleus</location>
    </subcellularLocation>
</comment>
<dbReference type="InterPro" id="IPR021858">
    <property type="entry name" value="Fun_TF"/>
</dbReference>
<dbReference type="PANTHER" id="PTHR37534:SF46">
    <property type="entry name" value="ZN(II)2CYS6 TRANSCRIPTION FACTOR (EUROFUNG)"/>
    <property type="match status" value="1"/>
</dbReference>
<reference evidence="5 6" key="1">
    <citation type="submission" date="2020-05" db="EMBL/GenBank/DDBJ databases">
        <title>Identification and distribution of gene clusters putatively required for synthesis of sphingolipid metabolism inhibitors in phylogenetically diverse species of the filamentous fungus Fusarium.</title>
        <authorList>
            <person name="Kim H.-S."/>
            <person name="Busman M."/>
            <person name="Brown D.W."/>
            <person name="Divon H."/>
            <person name="Uhlig S."/>
            <person name="Proctor R.H."/>
        </authorList>
    </citation>
    <scope>NUCLEOTIDE SEQUENCE [LARGE SCALE GENOMIC DNA]</scope>
    <source>
        <strain evidence="5 6">NRRL 36939</strain>
    </source>
</reference>
<sequence>MPSTPSRRRTRTFTGCWTCRARRVKCDEVKPSCKRCTNASRICEGYDVRLIWDGKSSGARCQSQFSDLRVAKPSRSPATTSPLNLNAARNSSCSPETDTEDNNEPPISILGGPIDFEGSGGEIVVPRDAQPLLTSPNLSFVGGIQRPESKSCPVKSQHGVSNSKERIPDTPALSIEFPGVDARDRSSHNSGVGLREDASVTHYLIPDAASSIDHKHTKHQTTFSGSLRHASGEPQIYTHLDLLTMPSRQKRLIRHFVVFLSTKMFLFDGPDNPCQTIMLPMAMSGLMTNSNITNLEVAMFHAICTCSAYNLLELKDQKSEVDLSLALKHDQLTMTHLRLNLSRMDDQADWTTAAIVIGACFAIEAISAHPRRWRAHIAGGLSCLENSCLNHLHSNQVLPFQQCILYIVVLSDVFLTPNMTSCLTGITDGGAADPLISFPGLTPELASSIANVNRMINPMTRVCSQREIDQFELLLYLNFPRWRRRHVEPLYDAVLYHMEKLFYYAVLVHFQRSVKHQSADSMQTLVELGIAELEQIEKLMSGKNGCAVLWPIFILSTECTTLTLQSRMKGWFLEKQSFGMGNIKKLYAVVRLVWAKRMDRSEDVTWQSIIDINEDLDIFRL</sequence>
<dbReference type="GO" id="GO:0008270">
    <property type="term" value="F:zinc ion binding"/>
    <property type="evidence" value="ECO:0007669"/>
    <property type="project" value="InterPro"/>
</dbReference>
<evidence type="ECO:0000256" key="2">
    <source>
        <dbReference type="ARBA" id="ARBA00023242"/>
    </source>
</evidence>
<evidence type="ECO:0000256" key="3">
    <source>
        <dbReference type="SAM" id="MobiDB-lite"/>
    </source>
</evidence>
<dbReference type="Pfam" id="PF00172">
    <property type="entry name" value="Zn_clus"/>
    <property type="match status" value="1"/>
</dbReference>
<dbReference type="Gene3D" id="4.10.240.10">
    <property type="entry name" value="Zn(2)-C6 fungal-type DNA-binding domain"/>
    <property type="match status" value="1"/>
</dbReference>
<dbReference type="EMBL" id="JAAOAS010000593">
    <property type="protein sequence ID" value="KAF5573595.1"/>
    <property type="molecule type" value="Genomic_DNA"/>
</dbReference>
<feature type="region of interest" description="Disordered" evidence="3">
    <location>
        <begin position="149"/>
        <end position="171"/>
    </location>
</feature>
<proteinExistence type="predicted"/>
<feature type="region of interest" description="Disordered" evidence="3">
    <location>
        <begin position="72"/>
        <end position="112"/>
    </location>
</feature>
<comment type="caution">
    <text evidence="5">The sequence shown here is derived from an EMBL/GenBank/DDBJ whole genome shotgun (WGS) entry which is preliminary data.</text>
</comment>